<organism evidence="1 2">
    <name type="scientific">Mycoplasma haemocanis (strain Illinois)</name>
    <dbReference type="NCBI Taxonomy" id="1111676"/>
    <lineage>
        <taxon>Bacteria</taxon>
        <taxon>Bacillati</taxon>
        <taxon>Mycoplasmatota</taxon>
        <taxon>Mollicutes</taxon>
        <taxon>Mycoplasmataceae</taxon>
        <taxon>Mycoplasma</taxon>
    </lineage>
</organism>
<sequence>MNTLIPKVAAAVISLGGAVAVLLETKSSDNSKDLLSVDAALASIPKRRVPNKNDCNVYLSDYENVLDEKSKTSTRKLVKIEERFWTKEEFLQEVKSKNLWNSEDLKKKIEGACSSQGKRAFVWWGIVEHGKGHTWEFHDAINRENWLSKDKNVAVPEYWPEDLRTE</sequence>
<keyword evidence="2" id="KW-1185">Reference proteome</keyword>
<name>H6N7S3_MYCHN</name>
<gene>
    <name evidence="1" type="ordered locus">MHC_04195</name>
</gene>
<protein>
    <submittedName>
        <fullName evidence="1">Uncharacterized protein</fullName>
    </submittedName>
</protein>
<accession>H6N7S3</accession>
<evidence type="ECO:0000313" key="1">
    <source>
        <dbReference type="EMBL" id="AEW45695.1"/>
    </source>
</evidence>
<dbReference type="AlphaFoldDB" id="H6N7S3"/>
<proteinExistence type="predicted"/>
<dbReference type="KEGG" id="mhe:MHC_04195"/>
<evidence type="ECO:0000313" key="2">
    <source>
        <dbReference type="Proteomes" id="UP000009135"/>
    </source>
</evidence>
<reference evidence="1 2" key="1">
    <citation type="journal article" date="2012" name="J. Bacteriol.">
        <title>Complete genome sequence of Mycoplasma haemocanis strain Illinois.</title>
        <authorList>
            <person name="do Nascimento N.C."/>
            <person name="Guimaraes A.M."/>
            <person name="Santos A.P."/>
            <person name="Sanmiguel P.J."/>
            <person name="Messick J.B."/>
        </authorList>
    </citation>
    <scope>NUCLEOTIDE SEQUENCE [LARGE SCALE GENOMIC DNA]</scope>
    <source>
        <strain evidence="1 2">Illinois</strain>
    </source>
</reference>
<dbReference type="HOGENOM" id="CLU_111546_2_1_14"/>
<dbReference type="STRING" id="1111676.MHC_04195"/>
<dbReference type="Proteomes" id="UP000009135">
    <property type="component" value="Chromosome"/>
</dbReference>
<dbReference type="EMBL" id="CP003199">
    <property type="protein sequence ID" value="AEW45695.1"/>
    <property type="molecule type" value="Genomic_DNA"/>
</dbReference>